<dbReference type="OrthoDB" id="5946408at2759"/>
<gene>
    <name evidence="1" type="ORF">AWC38_SpisGene1654</name>
</gene>
<sequence length="145" mass="16598">MFEKPRTFSPPKVTIRNVLKKNFAERISFGIKQNAELENIITASEIMIGVEVFLMMALIAPAAQGVSKYDTGAGNLYTLKVVQDVALESSRRNYNYLWYLLVSKHPQYPNKRSLVQFEDLPSTCPSNKIKHAKMYLYYVYAHKAS</sequence>
<evidence type="ECO:0000313" key="2">
    <source>
        <dbReference type="Proteomes" id="UP000225706"/>
    </source>
</evidence>
<comment type="caution">
    <text evidence="1">The sequence shown here is derived from an EMBL/GenBank/DDBJ whole genome shotgun (WGS) entry which is preliminary data.</text>
</comment>
<name>A0A2B4SX33_STYPI</name>
<dbReference type="AlphaFoldDB" id="A0A2B4SX33"/>
<reference evidence="2" key="1">
    <citation type="journal article" date="2017" name="bioRxiv">
        <title>Comparative analysis of the genomes of Stylophora pistillata and Acropora digitifera provides evidence for extensive differences between species of corals.</title>
        <authorList>
            <person name="Voolstra C.R."/>
            <person name="Li Y."/>
            <person name="Liew Y.J."/>
            <person name="Baumgarten S."/>
            <person name="Zoccola D."/>
            <person name="Flot J.-F."/>
            <person name="Tambutte S."/>
            <person name="Allemand D."/>
            <person name="Aranda M."/>
        </authorList>
    </citation>
    <scope>NUCLEOTIDE SEQUENCE [LARGE SCALE GENOMIC DNA]</scope>
</reference>
<organism evidence="1 2">
    <name type="scientific">Stylophora pistillata</name>
    <name type="common">Smooth cauliflower coral</name>
    <dbReference type="NCBI Taxonomy" id="50429"/>
    <lineage>
        <taxon>Eukaryota</taxon>
        <taxon>Metazoa</taxon>
        <taxon>Cnidaria</taxon>
        <taxon>Anthozoa</taxon>
        <taxon>Hexacorallia</taxon>
        <taxon>Scleractinia</taxon>
        <taxon>Astrocoeniina</taxon>
        <taxon>Pocilloporidae</taxon>
        <taxon>Stylophora</taxon>
    </lineage>
</organism>
<keyword evidence="2" id="KW-1185">Reference proteome</keyword>
<proteinExistence type="predicted"/>
<evidence type="ECO:0000313" key="1">
    <source>
        <dbReference type="EMBL" id="PFX33430.1"/>
    </source>
</evidence>
<dbReference type="Proteomes" id="UP000225706">
    <property type="component" value="Unassembled WGS sequence"/>
</dbReference>
<dbReference type="EMBL" id="LSMT01000012">
    <property type="protein sequence ID" value="PFX33430.1"/>
    <property type="molecule type" value="Genomic_DNA"/>
</dbReference>
<accession>A0A2B4SX33</accession>
<protein>
    <submittedName>
        <fullName evidence="1">Uncharacterized protein</fullName>
    </submittedName>
</protein>